<evidence type="ECO:0000256" key="1">
    <source>
        <dbReference type="ARBA" id="ARBA00003236"/>
    </source>
</evidence>
<dbReference type="EMBL" id="JAAZQQ010000001">
    <property type="protein sequence ID" value="NKX43614.1"/>
    <property type="molecule type" value="Genomic_DNA"/>
</dbReference>
<protein>
    <recommendedName>
        <fullName evidence="3">Chitooligosaccharide deacetylase</fullName>
    </recommendedName>
    <alternativeName>
        <fullName evidence="4">Nodulation protein B</fullName>
    </alternativeName>
</protein>
<dbReference type="PANTHER" id="PTHR43123:SF1">
    <property type="entry name" value="POLYSACCHARIDE DEACETYLASE-RELATED"/>
    <property type="match status" value="1"/>
</dbReference>
<dbReference type="AlphaFoldDB" id="A0A7X6GWE8"/>
<dbReference type="Gene3D" id="3.20.20.370">
    <property type="entry name" value="Glycoside hydrolase/deacetylase"/>
    <property type="match status" value="1"/>
</dbReference>
<name>A0A7X6GWE8_9RHOB</name>
<organism evidence="6 7">
    <name type="scientific">Roseicyclus persicicus</name>
    <dbReference type="NCBI Taxonomy" id="2650661"/>
    <lineage>
        <taxon>Bacteria</taxon>
        <taxon>Pseudomonadati</taxon>
        <taxon>Pseudomonadota</taxon>
        <taxon>Alphaproteobacteria</taxon>
        <taxon>Rhodobacterales</taxon>
        <taxon>Roseobacteraceae</taxon>
        <taxon>Roseicyclus</taxon>
    </lineage>
</organism>
<reference evidence="6 7" key="1">
    <citation type="submission" date="2020-04" db="EMBL/GenBank/DDBJ databases">
        <authorList>
            <person name="Yoon J."/>
        </authorList>
    </citation>
    <scope>NUCLEOTIDE SEQUENCE [LARGE SCALE GENOMIC DNA]</scope>
    <source>
        <strain evidence="6 7">KMU-115</strain>
    </source>
</reference>
<evidence type="ECO:0000256" key="3">
    <source>
        <dbReference type="ARBA" id="ARBA00020071"/>
    </source>
</evidence>
<dbReference type="PANTHER" id="PTHR43123">
    <property type="entry name" value="POLYSACCHARIDE DEACETYLASE-RELATED"/>
    <property type="match status" value="1"/>
</dbReference>
<evidence type="ECO:0000313" key="6">
    <source>
        <dbReference type="EMBL" id="NKX43614.1"/>
    </source>
</evidence>
<dbReference type="InterPro" id="IPR002509">
    <property type="entry name" value="NODB_dom"/>
</dbReference>
<evidence type="ECO:0000256" key="4">
    <source>
        <dbReference type="ARBA" id="ARBA00032976"/>
    </source>
</evidence>
<keyword evidence="7" id="KW-1185">Reference proteome</keyword>
<dbReference type="InterPro" id="IPR011330">
    <property type="entry name" value="Glyco_hydro/deAcase_b/a-brl"/>
</dbReference>
<sequence length="310" mass="33845">MTGRDFAGYRGGAPDITWPGGARLAVSVVVNIEEGAELSLGDGDERNEHIYEAVERVEGVRDLCMESHFEYGPRAGWPRIRDALRRRGVAVTLNACGRAVAATPWIAAEAVADGHEVAAHGWRWERHVHMDEATERRAIAQAVAAIAGAAGTPPLGWHTRSATSPLTRSLLIEQGGFLYDSNAYNDDLPYMVDTAAGPHVVLPYAFDTNDMRFYNGGGFVFGSDFARYCIDAFDRLHAEARHAPRMLSIGLHTRIIGRPARIGGLEAFLDHALRHEGVWFATRAQIARAWRAGLGLPDWAPRPCPAGFAP</sequence>
<gene>
    <name evidence="6" type="ORF">HCU73_03350</name>
</gene>
<comment type="function">
    <text evidence="1">Is involved in generating a small heat-stable compound (Nod), an acylated oligomer of N-acetylglucosamine, that stimulates mitosis in various plant protoplasts.</text>
</comment>
<dbReference type="GO" id="GO:0005975">
    <property type="term" value="P:carbohydrate metabolic process"/>
    <property type="evidence" value="ECO:0007669"/>
    <property type="project" value="InterPro"/>
</dbReference>
<dbReference type="Proteomes" id="UP000526408">
    <property type="component" value="Unassembled WGS sequence"/>
</dbReference>
<proteinExistence type="inferred from homology"/>
<evidence type="ECO:0000256" key="2">
    <source>
        <dbReference type="ARBA" id="ARBA00010973"/>
    </source>
</evidence>
<dbReference type="GO" id="GO:0016810">
    <property type="term" value="F:hydrolase activity, acting on carbon-nitrogen (but not peptide) bonds"/>
    <property type="evidence" value="ECO:0007669"/>
    <property type="project" value="InterPro"/>
</dbReference>
<dbReference type="RefSeq" id="WP_168621969.1">
    <property type="nucleotide sequence ID" value="NZ_JAAZQQ010000001.1"/>
</dbReference>
<dbReference type="Pfam" id="PF01522">
    <property type="entry name" value="Polysacc_deac_1"/>
    <property type="match status" value="1"/>
</dbReference>
<evidence type="ECO:0000313" key="7">
    <source>
        <dbReference type="Proteomes" id="UP000526408"/>
    </source>
</evidence>
<dbReference type="SUPFAM" id="SSF88713">
    <property type="entry name" value="Glycoside hydrolase/deacetylase"/>
    <property type="match status" value="1"/>
</dbReference>
<comment type="similarity">
    <text evidence="2">Belongs to the polysaccharide deacetylase family.</text>
</comment>
<dbReference type="PROSITE" id="PS51677">
    <property type="entry name" value="NODB"/>
    <property type="match status" value="1"/>
</dbReference>
<evidence type="ECO:0000259" key="5">
    <source>
        <dbReference type="PROSITE" id="PS51677"/>
    </source>
</evidence>
<feature type="domain" description="NodB homology" evidence="5">
    <location>
        <begin position="63"/>
        <end position="281"/>
    </location>
</feature>
<accession>A0A7X6GWE8</accession>
<comment type="caution">
    <text evidence="6">The sequence shown here is derived from an EMBL/GenBank/DDBJ whole genome shotgun (WGS) entry which is preliminary data.</text>
</comment>